<sequence length="161" mass="17737">MALIGLAIGWLVAEAVGLLRVNPPNLIMLYWIARALSLIIFAVGFVLILISFARLFLPKLRAKSGRRSGWFAGVHAFFCNPSPLGALRSLCDLVPGPALRALLITFVAEQERQVEDLTKQKRAYAANGARVVTWVLFVWYVAKGALFAITEVFSRQRPGSP</sequence>
<evidence type="ECO:0000313" key="2">
    <source>
        <dbReference type="EMBL" id="GFE83670.1"/>
    </source>
</evidence>
<keyword evidence="3" id="KW-1185">Reference proteome</keyword>
<evidence type="ECO:0000256" key="1">
    <source>
        <dbReference type="SAM" id="Phobius"/>
    </source>
</evidence>
<accession>A0A829YKA0</accession>
<comment type="caution">
    <text evidence="2">The sequence shown here is derived from an EMBL/GenBank/DDBJ whole genome shotgun (WGS) entry which is preliminary data.</text>
</comment>
<reference evidence="3" key="1">
    <citation type="submission" date="2020-01" db="EMBL/GenBank/DDBJ databases">
        <title>'Steroidobacter agaridevorans' sp. nov., agar-degrading bacteria isolated from rhizosphere soils.</title>
        <authorList>
            <person name="Ikenaga M."/>
            <person name="Kataoka M."/>
            <person name="Murouchi A."/>
            <person name="Katsuragi S."/>
            <person name="Sakai M."/>
        </authorList>
    </citation>
    <scope>NUCLEOTIDE SEQUENCE [LARGE SCALE GENOMIC DNA]</scope>
    <source>
        <strain evidence="3">YU21-B</strain>
    </source>
</reference>
<dbReference type="EMBL" id="BLJN01000006">
    <property type="protein sequence ID" value="GFE83670.1"/>
    <property type="molecule type" value="Genomic_DNA"/>
</dbReference>
<dbReference type="AlphaFoldDB" id="A0A829YKA0"/>
<keyword evidence="1" id="KW-1133">Transmembrane helix</keyword>
<keyword evidence="1" id="KW-0472">Membrane</keyword>
<keyword evidence="1" id="KW-0812">Transmembrane</keyword>
<gene>
    <name evidence="2" type="ORF">GCM10011487_56700</name>
</gene>
<proteinExistence type="predicted"/>
<organism evidence="2 3">
    <name type="scientific">Steroidobacter agaridevorans</name>
    <dbReference type="NCBI Taxonomy" id="2695856"/>
    <lineage>
        <taxon>Bacteria</taxon>
        <taxon>Pseudomonadati</taxon>
        <taxon>Pseudomonadota</taxon>
        <taxon>Gammaproteobacteria</taxon>
        <taxon>Steroidobacterales</taxon>
        <taxon>Steroidobacteraceae</taxon>
        <taxon>Steroidobacter</taxon>
    </lineage>
</organism>
<evidence type="ECO:0000313" key="3">
    <source>
        <dbReference type="Proteomes" id="UP000445000"/>
    </source>
</evidence>
<feature type="transmembrane region" description="Helical" evidence="1">
    <location>
        <begin position="131"/>
        <end position="153"/>
    </location>
</feature>
<feature type="transmembrane region" description="Helical" evidence="1">
    <location>
        <begin position="31"/>
        <end position="57"/>
    </location>
</feature>
<name>A0A829YKA0_9GAMM</name>
<dbReference type="Proteomes" id="UP000445000">
    <property type="component" value="Unassembled WGS sequence"/>
</dbReference>
<dbReference type="RefSeq" id="WP_161815262.1">
    <property type="nucleotide sequence ID" value="NZ_BLJN01000006.1"/>
</dbReference>
<protein>
    <submittedName>
        <fullName evidence="2">Uncharacterized protein</fullName>
    </submittedName>
</protein>